<dbReference type="InterPro" id="IPR029050">
    <property type="entry name" value="Immunoprotect_excell_Ig-like"/>
</dbReference>
<protein>
    <recommendedName>
        <fullName evidence="4">DUF4352 domain-containing protein</fullName>
    </recommendedName>
</protein>
<accession>A0ABP7E7H8</accession>
<keyword evidence="6" id="KW-1185">Reference proteome</keyword>
<keyword evidence="1" id="KW-0732">Signal</keyword>
<feature type="transmembrane region" description="Helical" evidence="3">
    <location>
        <begin position="48"/>
        <end position="72"/>
    </location>
</feature>
<keyword evidence="3" id="KW-0812">Transmembrane</keyword>
<keyword evidence="3" id="KW-1133">Transmembrane helix</keyword>
<feature type="region of interest" description="Disordered" evidence="2">
    <location>
        <begin position="1"/>
        <end position="44"/>
    </location>
</feature>
<evidence type="ECO:0000256" key="1">
    <source>
        <dbReference type="ARBA" id="ARBA00022729"/>
    </source>
</evidence>
<proteinExistence type="predicted"/>
<evidence type="ECO:0000256" key="2">
    <source>
        <dbReference type="SAM" id="MobiDB-lite"/>
    </source>
</evidence>
<feature type="compositionally biased region" description="Low complexity" evidence="2">
    <location>
        <begin position="1"/>
        <end position="25"/>
    </location>
</feature>
<evidence type="ECO:0000313" key="5">
    <source>
        <dbReference type="EMBL" id="GAA3714488.1"/>
    </source>
</evidence>
<dbReference type="Gene3D" id="2.60.40.1240">
    <property type="match status" value="1"/>
</dbReference>
<evidence type="ECO:0000313" key="6">
    <source>
        <dbReference type="Proteomes" id="UP001500902"/>
    </source>
</evidence>
<name>A0ABP7E7H8_9ACTN</name>
<evidence type="ECO:0000259" key="4">
    <source>
        <dbReference type="Pfam" id="PF11611"/>
    </source>
</evidence>
<feature type="domain" description="DUF4352" evidence="4">
    <location>
        <begin position="131"/>
        <end position="240"/>
    </location>
</feature>
<sequence length="249" mass="25836">MGYPSQPQGPYGQQPPSQPYGYSGPQPQPGYGQPPTPPPPPRRSNTGLILTLAIGIPLLLLGGCAAVVLVFAPSSRDAVVTEADPGREAVLPSSQPSAEQAQEQQPAQQQPSTATVGGSITLEGMDPGLKMTVTVTRVVDPATGDQFSKPQTGKRLVGVEVTLANAGTAVYSDSPTNGAMLIDGEGQQYRSTYHTVQEGQGFGGSATINTGDSRKGVIVFEVPESAKLGKLQFGLDSGFADQKGEWTLS</sequence>
<feature type="region of interest" description="Disordered" evidence="2">
    <location>
        <begin position="82"/>
        <end position="120"/>
    </location>
</feature>
<dbReference type="InterPro" id="IPR029051">
    <property type="entry name" value="DUF4352"/>
</dbReference>
<gene>
    <name evidence="5" type="ORF">GCM10022224_095210</name>
</gene>
<feature type="compositionally biased region" description="Low complexity" evidence="2">
    <location>
        <begin position="92"/>
        <end position="115"/>
    </location>
</feature>
<dbReference type="Proteomes" id="UP001500902">
    <property type="component" value="Unassembled WGS sequence"/>
</dbReference>
<organism evidence="5 6">
    <name type="scientific">Nonomuraea antimicrobica</name>
    <dbReference type="NCBI Taxonomy" id="561173"/>
    <lineage>
        <taxon>Bacteria</taxon>
        <taxon>Bacillati</taxon>
        <taxon>Actinomycetota</taxon>
        <taxon>Actinomycetes</taxon>
        <taxon>Streptosporangiales</taxon>
        <taxon>Streptosporangiaceae</taxon>
        <taxon>Nonomuraea</taxon>
    </lineage>
</organism>
<evidence type="ECO:0000256" key="3">
    <source>
        <dbReference type="SAM" id="Phobius"/>
    </source>
</evidence>
<dbReference type="Pfam" id="PF11611">
    <property type="entry name" value="DUF4352"/>
    <property type="match status" value="1"/>
</dbReference>
<dbReference type="EMBL" id="BAAAZP010000224">
    <property type="protein sequence ID" value="GAA3714488.1"/>
    <property type="molecule type" value="Genomic_DNA"/>
</dbReference>
<keyword evidence="3" id="KW-0472">Membrane</keyword>
<feature type="compositionally biased region" description="Pro residues" evidence="2">
    <location>
        <begin position="26"/>
        <end position="42"/>
    </location>
</feature>
<reference evidence="6" key="1">
    <citation type="journal article" date="2019" name="Int. J. Syst. Evol. Microbiol.">
        <title>The Global Catalogue of Microorganisms (GCM) 10K type strain sequencing project: providing services to taxonomists for standard genome sequencing and annotation.</title>
        <authorList>
            <consortium name="The Broad Institute Genomics Platform"/>
            <consortium name="The Broad Institute Genome Sequencing Center for Infectious Disease"/>
            <person name="Wu L."/>
            <person name="Ma J."/>
        </authorList>
    </citation>
    <scope>NUCLEOTIDE SEQUENCE [LARGE SCALE GENOMIC DNA]</scope>
    <source>
        <strain evidence="6">JCM 16904</strain>
    </source>
</reference>
<comment type="caution">
    <text evidence="5">The sequence shown here is derived from an EMBL/GenBank/DDBJ whole genome shotgun (WGS) entry which is preliminary data.</text>
</comment>